<evidence type="ECO:0000259" key="6">
    <source>
        <dbReference type="PROSITE" id="PS50002"/>
    </source>
</evidence>
<dbReference type="Gene3D" id="2.30.30.40">
    <property type="entry name" value="SH3 Domains"/>
    <property type="match status" value="1"/>
</dbReference>
<dbReference type="AlphaFoldDB" id="A0A9J6E3T8"/>
<dbReference type="PANTHER" id="PTHR46037">
    <property type="entry name" value="PROTEIN ENHANCER OF SEVENLESS 2B"/>
    <property type="match status" value="1"/>
</dbReference>
<dbReference type="Gene3D" id="3.30.505.10">
    <property type="entry name" value="SH2 domain"/>
    <property type="match status" value="1"/>
</dbReference>
<keyword evidence="1 4" id="KW-0728">SH3 domain</keyword>
<organism evidence="7 8">
    <name type="scientific">Rhipicephalus microplus</name>
    <name type="common">Cattle tick</name>
    <name type="synonym">Boophilus microplus</name>
    <dbReference type="NCBI Taxonomy" id="6941"/>
    <lineage>
        <taxon>Eukaryota</taxon>
        <taxon>Metazoa</taxon>
        <taxon>Ecdysozoa</taxon>
        <taxon>Arthropoda</taxon>
        <taxon>Chelicerata</taxon>
        <taxon>Arachnida</taxon>
        <taxon>Acari</taxon>
        <taxon>Parasitiformes</taxon>
        <taxon>Ixodida</taxon>
        <taxon>Ixodoidea</taxon>
        <taxon>Ixodidae</taxon>
        <taxon>Rhipicephalinae</taxon>
        <taxon>Rhipicephalus</taxon>
        <taxon>Boophilus</taxon>
    </lineage>
</organism>
<dbReference type="InterPro" id="IPR043539">
    <property type="entry name" value="Grb2-like"/>
</dbReference>
<dbReference type="InterPro" id="IPR000980">
    <property type="entry name" value="SH2"/>
</dbReference>
<feature type="domain" description="SH2" evidence="5">
    <location>
        <begin position="202"/>
        <end position="275"/>
    </location>
</feature>
<keyword evidence="8" id="KW-1185">Reference proteome</keyword>
<dbReference type="Pfam" id="PF00018">
    <property type="entry name" value="SH3_1"/>
    <property type="match status" value="1"/>
</dbReference>
<dbReference type="EMBL" id="JABSTU010000006">
    <property type="protein sequence ID" value="KAH8029187.1"/>
    <property type="molecule type" value="Genomic_DNA"/>
</dbReference>
<dbReference type="SUPFAM" id="SSF55550">
    <property type="entry name" value="SH2 domain"/>
    <property type="match status" value="1"/>
</dbReference>
<name>A0A9J6E3T8_RHIMP</name>
<dbReference type="PRINTS" id="PR00401">
    <property type="entry name" value="SH2DOMAIN"/>
</dbReference>
<dbReference type="PROSITE" id="PS50002">
    <property type="entry name" value="SH3"/>
    <property type="match status" value="1"/>
</dbReference>
<feature type="domain" description="SH3" evidence="6">
    <location>
        <begin position="135"/>
        <end position="196"/>
    </location>
</feature>
<dbReference type="VEuPathDB" id="VectorBase:LOC119163644"/>
<dbReference type="PROSITE" id="PS50001">
    <property type="entry name" value="SH2"/>
    <property type="match status" value="1"/>
</dbReference>
<reference evidence="7" key="2">
    <citation type="submission" date="2021-09" db="EMBL/GenBank/DDBJ databases">
        <authorList>
            <person name="Jia N."/>
            <person name="Wang J."/>
            <person name="Shi W."/>
            <person name="Du L."/>
            <person name="Sun Y."/>
            <person name="Zhan W."/>
            <person name="Jiang J."/>
            <person name="Wang Q."/>
            <person name="Zhang B."/>
            <person name="Ji P."/>
            <person name="Sakyi L.B."/>
            <person name="Cui X."/>
            <person name="Yuan T."/>
            <person name="Jiang B."/>
            <person name="Yang W."/>
            <person name="Lam T.T.-Y."/>
            <person name="Chang Q."/>
            <person name="Ding S."/>
            <person name="Wang X."/>
            <person name="Zhu J."/>
            <person name="Ruan X."/>
            <person name="Zhao L."/>
            <person name="Wei J."/>
            <person name="Que T."/>
            <person name="Du C."/>
            <person name="Cheng J."/>
            <person name="Dai P."/>
            <person name="Han X."/>
            <person name="Huang E."/>
            <person name="Gao Y."/>
            <person name="Liu J."/>
            <person name="Shao H."/>
            <person name="Ye R."/>
            <person name="Li L."/>
            <person name="Wei W."/>
            <person name="Wang X."/>
            <person name="Wang C."/>
            <person name="Huo Q."/>
            <person name="Li W."/>
            <person name="Guo W."/>
            <person name="Chen H."/>
            <person name="Chen S."/>
            <person name="Zhou L."/>
            <person name="Zhou L."/>
            <person name="Ni X."/>
            <person name="Tian J."/>
            <person name="Zhou Y."/>
            <person name="Sheng Y."/>
            <person name="Liu T."/>
            <person name="Pan Y."/>
            <person name="Xia L."/>
            <person name="Li J."/>
            <person name="Zhao F."/>
            <person name="Cao W."/>
        </authorList>
    </citation>
    <scope>NUCLEOTIDE SEQUENCE</scope>
    <source>
        <strain evidence="7">Rmic-2018</strain>
        <tissue evidence="7">Larvae</tissue>
    </source>
</reference>
<dbReference type="GO" id="GO:0048468">
    <property type="term" value="P:cell development"/>
    <property type="evidence" value="ECO:0007669"/>
    <property type="project" value="UniProtKB-ARBA"/>
</dbReference>
<evidence type="ECO:0000259" key="5">
    <source>
        <dbReference type="PROSITE" id="PS50001"/>
    </source>
</evidence>
<protein>
    <submittedName>
        <fullName evidence="7">Uncharacterized protein</fullName>
    </submittedName>
</protein>
<accession>A0A9J6E3T8</accession>
<proteinExistence type="predicted"/>
<dbReference type="InterPro" id="IPR036860">
    <property type="entry name" value="SH2_dom_sf"/>
</dbReference>
<dbReference type="SMART" id="SM00252">
    <property type="entry name" value="SH2"/>
    <property type="match status" value="1"/>
</dbReference>
<dbReference type="SUPFAM" id="SSF50044">
    <property type="entry name" value="SH3-domain"/>
    <property type="match status" value="1"/>
</dbReference>
<dbReference type="SMART" id="SM00326">
    <property type="entry name" value="SH3"/>
    <property type="match status" value="1"/>
</dbReference>
<comment type="caution">
    <text evidence="7">The sequence shown here is derived from an EMBL/GenBank/DDBJ whole genome shotgun (WGS) entry which is preliminary data.</text>
</comment>
<evidence type="ECO:0000256" key="2">
    <source>
        <dbReference type="ARBA" id="ARBA00022999"/>
    </source>
</evidence>
<evidence type="ECO:0000313" key="7">
    <source>
        <dbReference type="EMBL" id="KAH8029187.1"/>
    </source>
</evidence>
<evidence type="ECO:0000256" key="4">
    <source>
        <dbReference type="PROSITE-ProRule" id="PRU00192"/>
    </source>
</evidence>
<keyword evidence="2 3" id="KW-0727">SH2 domain</keyword>
<evidence type="ECO:0000256" key="1">
    <source>
        <dbReference type="ARBA" id="ARBA00022443"/>
    </source>
</evidence>
<evidence type="ECO:0000313" key="8">
    <source>
        <dbReference type="Proteomes" id="UP000821866"/>
    </source>
</evidence>
<gene>
    <name evidence="7" type="ORF">HPB51_023752</name>
</gene>
<dbReference type="InterPro" id="IPR001452">
    <property type="entry name" value="SH3_domain"/>
</dbReference>
<dbReference type="Proteomes" id="UP000821866">
    <property type="component" value="Chromosome 4"/>
</dbReference>
<dbReference type="InterPro" id="IPR036028">
    <property type="entry name" value="SH3-like_dom_sf"/>
</dbReference>
<evidence type="ECO:0000256" key="3">
    <source>
        <dbReference type="PROSITE-ProRule" id="PRU00191"/>
    </source>
</evidence>
<reference evidence="7" key="1">
    <citation type="journal article" date="2020" name="Cell">
        <title>Large-Scale Comparative Analyses of Tick Genomes Elucidate Their Genetic Diversity and Vector Capacities.</title>
        <authorList>
            <consortium name="Tick Genome and Microbiome Consortium (TIGMIC)"/>
            <person name="Jia N."/>
            <person name="Wang J."/>
            <person name="Shi W."/>
            <person name="Du L."/>
            <person name="Sun Y."/>
            <person name="Zhan W."/>
            <person name="Jiang J.F."/>
            <person name="Wang Q."/>
            <person name="Zhang B."/>
            <person name="Ji P."/>
            <person name="Bell-Sakyi L."/>
            <person name="Cui X.M."/>
            <person name="Yuan T.T."/>
            <person name="Jiang B.G."/>
            <person name="Yang W.F."/>
            <person name="Lam T.T."/>
            <person name="Chang Q.C."/>
            <person name="Ding S.J."/>
            <person name="Wang X.J."/>
            <person name="Zhu J.G."/>
            <person name="Ruan X.D."/>
            <person name="Zhao L."/>
            <person name="Wei J.T."/>
            <person name="Ye R.Z."/>
            <person name="Que T.C."/>
            <person name="Du C.H."/>
            <person name="Zhou Y.H."/>
            <person name="Cheng J.X."/>
            <person name="Dai P.F."/>
            <person name="Guo W.B."/>
            <person name="Han X.H."/>
            <person name="Huang E.J."/>
            <person name="Li L.F."/>
            <person name="Wei W."/>
            <person name="Gao Y.C."/>
            <person name="Liu J.Z."/>
            <person name="Shao H.Z."/>
            <person name="Wang X."/>
            <person name="Wang C.C."/>
            <person name="Yang T.C."/>
            <person name="Huo Q.B."/>
            <person name="Li W."/>
            <person name="Chen H.Y."/>
            <person name="Chen S.E."/>
            <person name="Zhou L.G."/>
            <person name="Ni X.B."/>
            <person name="Tian J.H."/>
            <person name="Sheng Y."/>
            <person name="Liu T."/>
            <person name="Pan Y.S."/>
            <person name="Xia L.Y."/>
            <person name="Li J."/>
            <person name="Zhao F."/>
            <person name="Cao W.C."/>
        </authorList>
    </citation>
    <scope>NUCLEOTIDE SEQUENCE</scope>
    <source>
        <strain evidence="7">Rmic-2018</strain>
    </source>
</reference>
<sequence>MQGMVECISKDIEELGRECEIIILGDMNAHIEDIANQWTYVLSPVEIQGVRTGRSSVVEVCERVQSRSEKVMVCRESILFQGFGWWQGHNGGLWTHDDRYYKPPAGSVAVLPLNGPLRDHREGPPQRAHNITGFTQGKVVVAFYIYNAQDDGDLSFRKRDRLQIINDSDHDCWHAKQLNGIQIGYTSQNYLAFEKTVESEDWFFGKVSWKDAEKMLMLASNPRGTFLVRNSEQKTGAFSRSIRDFESTKRASLKSAQMSTDVKEQFQCQGEVLLP</sequence>
<dbReference type="Pfam" id="PF00017">
    <property type="entry name" value="SH2"/>
    <property type="match status" value="1"/>
</dbReference>